<keyword evidence="2" id="KW-0472">Membrane</keyword>
<proteinExistence type="predicted"/>
<keyword evidence="2" id="KW-0812">Transmembrane</keyword>
<evidence type="ECO:0000256" key="2">
    <source>
        <dbReference type="SAM" id="Phobius"/>
    </source>
</evidence>
<evidence type="ECO:0000313" key="4">
    <source>
        <dbReference type="Proteomes" id="UP000542353"/>
    </source>
</evidence>
<sequence>MIEALDLFQMALRALLLAAAIGGSVVGVVLASRYLIDAARVRPRVIHTAARLLRRPPTSRPRRKTGELAWRHGSVDLPDHRPD</sequence>
<feature type="region of interest" description="Disordered" evidence="1">
    <location>
        <begin position="55"/>
        <end position="83"/>
    </location>
</feature>
<protein>
    <submittedName>
        <fullName evidence="3">Uncharacterized protein</fullName>
    </submittedName>
</protein>
<keyword evidence="4" id="KW-1185">Reference proteome</keyword>
<evidence type="ECO:0000256" key="1">
    <source>
        <dbReference type="SAM" id="MobiDB-lite"/>
    </source>
</evidence>
<dbReference type="AlphaFoldDB" id="A0A7W7Z0Y8"/>
<feature type="transmembrane region" description="Helical" evidence="2">
    <location>
        <begin position="12"/>
        <end position="36"/>
    </location>
</feature>
<evidence type="ECO:0000313" key="3">
    <source>
        <dbReference type="EMBL" id="MBB5045913.1"/>
    </source>
</evidence>
<gene>
    <name evidence="3" type="ORF">HNR60_000648</name>
</gene>
<dbReference type="Proteomes" id="UP000542353">
    <property type="component" value="Unassembled WGS sequence"/>
</dbReference>
<name>A0A7W7Z0Y8_9BRAD</name>
<keyword evidence="2" id="KW-1133">Transmembrane helix</keyword>
<organism evidence="3 4">
    <name type="scientific">Rhodopseudomonas rhenobacensis</name>
    <dbReference type="NCBI Taxonomy" id="87461"/>
    <lineage>
        <taxon>Bacteria</taxon>
        <taxon>Pseudomonadati</taxon>
        <taxon>Pseudomonadota</taxon>
        <taxon>Alphaproteobacteria</taxon>
        <taxon>Hyphomicrobiales</taxon>
        <taxon>Nitrobacteraceae</taxon>
        <taxon>Rhodopseudomonas</taxon>
    </lineage>
</organism>
<feature type="compositionally biased region" description="Basic and acidic residues" evidence="1">
    <location>
        <begin position="64"/>
        <end position="83"/>
    </location>
</feature>
<reference evidence="3 4" key="1">
    <citation type="submission" date="2020-08" db="EMBL/GenBank/DDBJ databases">
        <title>Genomic Encyclopedia of Type Strains, Phase IV (KMG-IV): sequencing the most valuable type-strain genomes for metagenomic binning, comparative biology and taxonomic classification.</title>
        <authorList>
            <person name="Goeker M."/>
        </authorList>
    </citation>
    <scope>NUCLEOTIDE SEQUENCE [LARGE SCALE GENOMIC DNA]</scope>
    <source>
        <strain evidence="3 4">DSM 12706</strain>
    </source>
</reference>
<comment type="caution">
    <text evidence="3">The sequence shown here is derived from an EMBL/GenBank/DDBJ whole genome shotgun (WGS) entry which is preliminary data.</text>
</comment>
<dbReference type="EMBL" id="JACHIH010000002">
    <property type="protein sequence ID" value="MBB5045913.1"/>
    <property type="molecule type" value="Genomic_DNA"/>
</dbReference>
<dbReference type="RefSeq" id="WP_184254215.1">
    <property type="nucleotide sequence ID" value="NZ_JACHIH010000002.1"/>
</dbReference>
<accession>A0A7W7Z0Y8</accession>